<dbReference type="PIRSF" id="PIRSF000524">
    <property type="entry name" value="SPT"/>
    <property type="match status" value="1"/>
</dbReference>
<feature type="binding site" evidence="5">
    <location>
        <position position="314"/>
    </location>
    <ligand>
        <name>substrate</name>
    </ligand>
</feature>
<dbReference type="GO" id="GO:0004760">
    <property type="term" value="F:L-serine-pyruvate transaminase activity"/>
    <property type="evidence" value="ECO:0007669"/>
    <property type="project" value="TreeGrafter"/>
</dbReference>
<dbReference type="AlphaFoldDB" id="A0A7S4JH64"/>
<dbReference type="GO" id="GO:0005777">
    <property type="term" value="C:peroxisome"/>
    <property type="evidence" value="ECO:0007669"/>
    <property type="project" value="TreeGrafter"/>
</dbReference>
<evidence type="ECO:0000256" key="2">
    <source>
        <dbReference type="ARBA" id="ARBA00009236"/>
    </source>
</evidence>
<dbReference type="PANTHER" id="PTHR21152:SF40">
    <property type="entry name" value="ALANINE--GLYOXYLATE AMINOTRANSFERASE"/>
    <property type="match status" value="1"/>
</dbReference>
<dbReference type="EMBL" id="HBKR01000427">
    <property type="protein sequence ID" value="CAE2263512.1"/>
    <property type="molecule type" value="Transcribed_RNA"/>
</dbReference>
<accession>A0A7S4JH64</accession>
<evidence type="ECO:0000256" key="6">
    <source>
        <dbReference type="PIRSR" id="PIRSR000524-50"/>
    </source>
</evidence>
<evidence type="ECO:0000256" key="1">
    <source>
        <dbReference type="ARBA" id="ARBA00001933"/>
    </source>
</evidence>
<dbReference type="InterPro" id="IPR015424">
    <property type="entry name" value="PyrdxlP-dep_Trfase"/>
</dbReference>
<gene>
    <name evidence="8" type="ORF">NAES01612_LOCUS235</name>
</gene>
<dbReference type="InterPro" id="IPR015421">
    <property type="entry name" value="PyrdxlP-dep_Trfase_major"/>
</dbReference>
<evidence type="ECO:0000259" key="7">
    <source>
        <dbReference type="Pfam" id="PF00266"/>
    </source>
</evidence>
<feature type="domain" description="Aminotransferase class V" evidence="7">
    <location>
        <begin position="96"/>
        <end position="259"/>
    </location>
</feature>
<evidence type="ECO:0000313" key="8">
    <source>
        <dbReference type="EMBL" id="CAE2263512.1"/>
    </source>
</evidence>
<name>A0A7S4JH64_9EUKA</name>
<dbReference type="PANTHER" id="PTHR21152">
    <property type="entry name" value="AMINOTRANSFERASE CLASS V"/>
    <property type="match status" value="1"/>
</dbReference>
<evidence type="ECO:0000256" key="3">
    <source>
        <dbReference type="ARBA" id="ARBA00013049"/>
    </source>
</evidence>
<organism evidence="8">
    <name type="scientific">Paramoeba aestuarina</name>
    <dbReference type="NCBI Taxonomy" id="180227"/>
    <lineage>
        <taxon>Eukaryota</taxon>
        <taxon>Amoebozoa</taxon>
        <taxon>Discosea</taxon>
        <taxon>Flabellinia</taxon>
        <taxon>Dactylopodida</taxon>
        <taxon>Paramoebidae</taxon>
        <taxon>Paramoeba</taxon>
    </lineage>
</organism>
<keyword evidence="4 6" id="KW-0663">Pyridoxal phosphate</keyword>
<dbReference type="InterPro" id="IPR015422">
    <property type="entry name" value="PyrdxlP-dep_Trfase_small"/>
</dbReference>
<dbReference type="GO" id="GO:0008453">
    <property type="term" value="F:alanine-glyoxylate transaminase activity"/>
    <property type="evidence" value="ECO:0007669"/>
    <property type="project" value="UniProtKB-EC"/>
</dbReference>
<evidence type="ECO:0000256" key="4">
    <source>
        <dbReference type="ARBA" id="ARBA00022898"/>
    </source>
</evidence>
<comment type="similarity">
    <text evidence="2">Belongs to the class-V pyridoxal-phosphate-dependent aminotransferase family.</text>
</comment>
<evidence type="ECO:0000256" key="5">
    <source>
        <dbReference type="PIRSR" id="PIRSR000524-1"/>
    </source>
</evidence>
<comment type="cofactor">
    <cofactor evidence="1 6">
        <name>pyridoxal 5'-phosphate</name>
        <dbReference type="ChEBI" id="CHEBI:597326"/>
    </cofactor>
</comment>
<reference evidence="8" key="1">
    <citation type="submission" date="2021-01" db="EMBL/GenBank/DDBJ databases">
        <authorList>
            <person name="Corre E."/>
            <person name="Pelletier E."/>
            <person name="Niang G."/>
            <person name="Scheremetjew M."/>
            <person name="Finn R."/>
            <person name="Kale V."/>
            <person name="Holt S."/>
            <person name="Cochrane G."/>
            <person name="Meng A."/>
            <person name="Brown T."/>
            <person name="Cohen L."/>
        </authorList>
    </citation>
    <scope>NUCLEOTIDE SEQUENCE</scope>
    <source>
        <strain evidence="8">SoJaBio B1-5/56/2</strain>
    </source>
</reference>
<dbReference type="EC" id="2.6.1.44" evidence="3"/>
<dbReference type="Pfam" id="PF00266">
    <property type="entry name" value="Aminotran_5"/>
    <property type="match status" value="1"/>
</dbReference>
<dbReference type="GO" id="GO:0019265">
    <property type="term" value="P:glycine biosynthetic process, by transamination of glyoxylate"/>
    <property type="evidence" value="ECO:0007669"/>
    <property type="project" value="TreeGrafter"/>
</dbReference>
<protein>
    <recommendedName>
        <fullName evidence="3">alanine--glyoxylate transaminase</fullName>
        <ecNumber evidence="3">2.6.1.44</ecNumber>
    </recommendedName>
</protein>
<dbReference type="InterPro" id="IPR000192">
    <property type="entry name" value="Aminotrans_V_dom"/>
</dbReference>
<dbReference type="SUPFAM" id="SSF53383">
    <property type="entry name" value="PLP-dependent transferases"/>
    <property type="match status" value="1"/>
</dbReference>
<dbReference type="Gene3D" id="3.90.1150.10">
    <property type="entry name" value="Aspartate Aminotransferase, domain 1"/>
    <property type="match status" value="1"/>
</dbReference>
<dbReference type="InterPro" id="IPR024169">
    <property type="entry name" value="SP_NH2Trfase/AEP_transaminase"/>
</dbReference>
<sequence length="347" mass="37880">MNDVSTTLKNIFQAHSSILLPGSGTYAMEASARQFCHHKRCLIIQNGYFGLRWHEILTQGNISSHITLLKAEAHTPSQPLTSHYAPVSIESIRNYCSTHKPEVVLMSHVDTSTGILVPHDYIKKVSEAAKSVGALVVLDCIASGCVWTPMKDLGLDAIITAPQKAFYAPASVGIVLLSQHARGLLDGSPSSSFTLDLKKWANVQEQYEKGAFAYHTTLPTVGIEQFNHSLKELEKMGVQRLNQNQQALGENVRKLLESKGLKSVSAPGFQAGTVLVYYVEDPAAVTKKFTQLGYRVAGGFGFFLGEPSKPKSFRIGLFGFDKLADVNKTTAELKEVIDKVFGPSAKL</sequence>
<proteinExistence type="inferred from homology"/>
<feature type="modified residue" description="N6-(pyridoxal phosphate)lysine" evidence="6">
    <location>
        <position position="164"/>
    </location>
</feature>
<dbReference type="Gene3D" id="3.40.640.10">
    <property type="entry name" value="Type I PLP-dependent aspartate aminotransferase-like (Major domain)"/>
    <property type="match status" value="1"/>
</dbReference>